<evidence type="ECO:0000313" key="1">
    <source>
        <dbReference type="EMBL" id="NHN79695.1"/>
    </source>
</evidence>
<dbReference type="AlphaFoldDB" id="A0AA43ZAI0"/>
<organism evidence="1 2">
    <name type="scientific">Azotobacter chroococcum</name>
    <dbReference type="NCBI Taxonomy" id="353"/>
    <lineage>
        <taxon>Bacteria</taxon>
        <taxon>Pseudomonadati</taxon>
        <taxon>Pseudomonadota</taxon>
        <taxon>Gammaproteobacteria</taxon>
        <taxon>Pseudomonadales</taxon>
        <taxon>Pseudomonadaceae</taxon>
        <taxon>Azotobacter</taxon>
    </lineage>
</organism>
<comment type="caution">
    <text evidence="1">The sequence shown here is derived from an EMBL/GenBank/DDBJ whole genome shotgun (WGS) entry which is preliminary data.</text>
</comment>
<dbReference type="RefSeq" id="WP_165894089.1">
    <property type="nucleotide sequence ID" value="NZ_JAAPAP010000025.1"/>
</dbReference>
<proteinExistence type="predicted"/>
<reference evidence="1" key="1">
    <citation type="submission" date="2020-03" db="EMBL/GenBank/DDBJ databases">
        <title>Genome assembly of Azotobacter chroococcum W5.</title>
        <authorList>
            <person name="Kannepalli A."/>
        </authorList>
    </citation>
    <scope>NUCLEOTIDE SEQUENCE</scope>
    <source>
        <strain evidence="1">W5</strain>
    </source>
</reference>
<gene>
    <name evidence="1" type="ORF">HA520_20870</name>
</gene>
<name>A0AA43ZAI0_9GAMM</name>
<protein>
    <submittedName>
        <fullName evidence="1">Uncharacterized protein</fullName>
    </submittedName>
</protein>
<sequence length="165" mass="18467">MHHKAIKKIADQLKEIASQVSAPDLGDGESFQMHHGVFYQLPNDAVIAFKELVAQILRNDDFHKRFSEKYVEEKLKEVFAGLLKDSAIDLESALMALVGEMDEYEKKCIVLLSVEGVRLSVCTILGKVKLAPCDESLFSFMQEKAQFVMESSIHGEGVKSVFRGC</sequence>
<evidence type="ECO:0000313" key="2">
    <source>
        <dbReference type="Proteomes" id="UP000736384"/>
    </source>
</evidence>
<accession>A0AA43ZAI0</accession>
<dbReference type="Proteomes" id="UP000736384">
    <property type="component" value="Unassembled WGS sequence"/>
</dbReference>
<dbReference type="EMBL" id="JAAPAP010000025">
    <property type="protein sequence ID" value="NHN79695.1"/>
    <property type="molecule type" value="Genomic_DNA"/>
</dbReference>